<gene>
    <name evidence="1" type="ORF">NCTC9081_04073</name>
</gene>
<organism evidence="1 2">
    <name type="scientific">Escherichia coli</name>
    <dbReference type="NCBI Taxonomy" id="562"/>
    <lineage>
        <taxon>Bacteria</taxon>
        <taxon>Pseudomonadati</taxon>
        <taxon>Pseudomonadota</taxon>
        <taxon>Gammaproteobacteria</taxon>
        <taxon>Enterobacterales</taxon>
        <taxon>Enterobacteriaceae</taxon>
        <taxon>Escherichia</taxon>
    </lineage>
</organism>
<dbReference type="AlphaFoldDB" id="A0A376W551"/>
<protein>
    <submittedName>
        <fullName evidence="1">Uncharacterized protein</fullName>
    </submittedName>
</protein>
<proteinExistence type="predicted"/>
<sequence>MNYFSAGRFLPVGLFTTLDLSPSVTIFALVRNFMVQSKNMTCLTVRFHFNSSILLLVLRTTSP</sequence>
<name>A0A376W551_ECOLX</name>
<reference evidence="1 2" key="1">
    <citation type="submission" date="2018-06" db="EMBL/GenBank/DDBJ databases">
        <authorList>
            <consortium name="Pathogen Informatics"/>
            <person name="Doyle S."/>
        </authorList>
    </citation>
    <scope>NUCLEOTIDE SEQUENCE [LARGE SCALE GENOMIC DNA]</scope>
    <source>
        <strain evidence="1 2">NCTC9081</strain>
    </source>
</reference>
<dbReference type="Proteomes" id="UP000254716">
    <property type="component" value="Unassembled WGS sequence"/>
</dbReference>
<accession>A0A376W551</accession>
<dbReference type="EMBL" id="UGCV01000008">
    <property type="protein sequence ID" value="STJ18579.1"/>
    <property type="molecule type" value="Genomic_DNA"/>
</dbReference>
<evidence type="ECO:0000313" key="1">
    <source>
        <dbReference type="EMBL" id="STJ18579.1"/>
    </source>
</evidence>
<evidence type="ECO:0000313" key="2">
    <source>
        <dbReference type="Proteomes" id="UP000254716"/>
    </source>
</evidence>